<dbReference type="PROSITE" id="PS50181">
    <property type="entry name" value="FBOX"/>
    <property type="match status" value="1"/>
</dbReference>
<evidence type="ECO:0000313" key="6">
    <source>
        <dbReference type="Proteomes" id="UP001205105"/>
    </source>
</evidence>
<keyword evidence="3" id="KW-0677">Repeat</keyword>
<comment type="caution">
    <text evidence="5">The sequence shown here is derived from an EMBL/GenBank/DDBJ whole genome shotgun (WGS) entry which is preliminary data.</text>
</comment>
<accession>A0AAD5H0X5</accession>
<dbReference type="PANTHER" id="PTHR48051">
    <property type="match status" value="1"/>
</dbReference>
<sequence length="546" mass="58711">MSGADGAHGQQEAAEAEAPPAAAAVVATAAAAAAAQSLARSRGSNINQLPDELLGRILELAARPELLWWKPSASLMLVCKQWQRVYLSCAAHSYMLICLPPASDEAGKVERWLLRNCQRIERVGRLCARLEFGALGLDSDSAHPVCLEQLGGMLRSIPPTGIADLRFGLTQGIRLPAGLAGWLGAMTQLTTLVWDIHELQQDETAGIAAMTQLRELLMWTGVAPAQLSDSLLCLRQLTWLKLFAEALPPLEALSQLQQLRILGISEEKPAVQPLAPPLALPVPSAFPCLEAYKLTAARAVQPGPQRAVRCSLIMSMQVASYTCQHCTFTTPAIARQCPHILVGITACTGCSDERSELSVWGLKASEASQPLLAALLPRHQSLDALSLLGCQLDLPAFEGCSTLRSVTELVLNGCTGPGGSLDAGLAALLLRTPQLRRLTVQGCLQPDDPFPDSLRAFSGLSFLFLAGNALEDLPEGPVWAGLRSLDLSTNSFAVLPWALSTATQLTWLSVRADESFDYFIDSDDDLLVAHLPALKEFDMVRFEQAY</sequence>
<dbReference type="SUPFAM" id="SSF52058">
    <property type="entry name" value="L domain-like"/>
    <property type="match status" value="1"/>
</dbReference>
<gene>
    <name evidence="5" type="ORF">COHA_010029</name>
</gene>
<evidence type="ECO:0000313" key="5">
    <source>
        <dbReference type="EMBL" id="KAI7836060.1"/>
    </source>
</evidence>
<comment type="subcellular location">
    <subcellularLocation>
        <location evidence="1">Cytoplasm</location>
        <location evidence="1">Cytoskeleton</location>
        <location evidence="1">Cilium axoneme</location>
    </subcellularLocation>
</comment>
<dbReference type="EMBL" id="JADXDR010000206">
    <property type="protein sequence ID" value="KAI7836060.1"/>
    <property type="molecule type" value="Genomic_DNA"/>
</dbReference>
<proteinExistence type="predicted"/>
<keyword evidence="6" id="KW-1185">Reference proteome</keyword>
<evidence type="ECO:0000256" key="1">
    <source>
        <dbReference type="ARBA" id="ARBA00004430"/>
    </source>
</evidence>
<feature type="domain" description="F-box" evidence="4">
    <location>
        <begin position="43"/>
        <end position="97"/>
    </location>
</feature>
<dbReference type="Gene3D" id="3.80.10.10">
    <property type="entry name" value="Ribonuclease Inhibitor"/>
    <property type="match status" value="1"/>
</dbReference>
<dbReference type="InterPro" id="IPR050216">
    <property type="entry name" value="LRR_domain-containing"/>
</dbReference>
<name>A0AAD5H0X5_9CHLO</name>
<evidence type="ECO:0000259" key="4">
    <source>
        <dbReference type="PROSITE" id="PS50181"/>
    </source>
</evidence>
<dbReference type="AlphaFoldDB" id="A0AAD5H0X5"/>
<dbReference type="GO" id="GO:0005930">
    <property type="term" value="C:axoneme"/>
    <property type="evidence" value="ECO:0007669"/>
    <property type="project" value="UniProtKB-SubCell"/>
</dbReference>
<dbReference type="InterPro" id="IPR032675">
    <property type="entry name" value="LRR_dom_sf"/>
</dbReference>
<organism evidence="5 6">
    <name type="scientific">Chlorella ohadii</name>
    <dbReference type="NCBI Taxonomy" id="2649997"/>
    <lineage>
        <taxon>Eukaryota</taxon>
        <taxon>Viridiplantae</taxon>
        <taxon>Chlorophyta</taxon>
        <taxon>core chlorophytes</taxon>
        <taxon>Trebouxiophyceae</taxon>
        <taxon>Chlorellales</taxon>
        <taxon>Chlorellaceae</taxon>
        <taxon>Chlorella clade</taxon>
        <taxon>Chlorella</taxon>
    </lineage>
</organism>
<dbReference type="InterPro" id="IPR001810">
    <property type="entry name" value="F-box_dom"/>
</dbReference>
<dbReference type="Proteomes" id="UP001205105">
    <property type="component" value="Unassembled WGS sequence"/>
</dbReference>
<reference evidence="5" key="1">
    <citation type="submission" date="2020-11" db="EMBL/GenBank/DDBJ databases">
        <title>Chlorella ohadii genome sequencing and assembly.</title>
        <authorList>
            <person name="Murik O."/>
            <person name="Treves H."/>
            <person name="Kedem I."/>
            <person name="Shotland Y."/>
            <person name="Kaplan A."/>
        </authorList>
    </citation>
    <scope>NUCLEOTIDE SEQUENCE</scope>
    <source>
        <strain evidence="5">1</strain>
    </source>
</reference>
<dbReference type="PANTHER" id="PTHR48051:SF1">
    <property type="entry name" value="RAS SUPPRESSOR PROTEIN 1"/>
    <property type="match status" value="1"/>
</dbReference>
<keyword evidence="2" id="KW-0433">Leucine-rich repeat</keyword>
<evidence type="ECO:0000256" key="3">
    <source>
        <dbReference type="ARBA" id="ARBA00022737"/>
    </source>
</evidence>
<evidence type="ECO:0000256" key="2">
    <source>
        <dbReference type="ARBA" id="ARBA00022614"/>
    </source>
</evidence>
<protein>
    <recommendedName>
        <fullName evidence="4">F-box domain-containing protein</fullName>
    </recommendedName>
</protein>